<sequence>MDNAQDDKLGKLLPKSIAEKRRQRKQKRTAATGSLRTSKTSSSFGGDSDGTGSASASILADEEDERSPRDDRSFGSFESGPEPENATATGRAPFKSSKNSRSPSRAPSQHKSSIPSPRLPIGVSKPMIEANSTRLDLDARTLLSLSLKRRIIPQLREVPWSPTRPGAVSQHPSLIGYLTTASPVVQAAHIDPQSQPASPQQQAVRPTSIDSGLGPQLPTTATAAETPADLPKLKLAFPSSSSQSGRDIDQDVAPPLTPTYLNKSRDAPSIVNTPPSPVQPLPETESLEKRAAAWKLPSFSAAAGSPTGRISNQHKKSSSTSATIGPSKLSSSVTALTPPPEGLEATLGHPNSGFFSSMISAAQSAANNISSNIQNSGLALGTANKGRSPPTKPRDQEASPADNTETDPSQPPTQAQVTAQAHAQQNNPMDQKDRDSAVRTLGAGGLSLDHFGIEEPVSSTTSPSANRFMDIDSTRARSESAPADSQNGVEFLPEEAASRPRSLNEGQEGETTPPQSQIDLDDKMGMSRAGSLRRAHRKRGSSVTTAHTGMNMGAPLGNLVSPVSQPAANLSTPKLTGFAIASKKRNRDFHSIFKSVPDDDYLIEDYSCALQREILAHGRLYVSEGHLCFSSNILGWTTTLVISFDEIVSVEKRSTALVFKNGLMISTLHAKHVFASFTSRDATYDLIINIWKLGHPTLTSTLNGVRLEGTGGDRTEKLDGTQSIAGTETVACSDDSDEESDDDGDEFYDEEDSEDGVDGDDGMPVAEGEAEKIANRKASGVTTSNGVSASANKDGPVPNGTVEFPGPATHAPTDCGDAASHYDRVVGDDVIAAPLGRIYDLMFGQHSAAFMTKFLAIDQKCLEVQMEDKRGMGPDNKTRTYTYIKPLNGPIGPRQTKCVISESLDSLDFEKSANVTIQTQTPDVPNGNMFVIKTKYCLSWAENNSTRVFVNCGIEWSGKSWIKGPIEKGANDGQTDHCKAIFASLRAAISTRPRAGTGLGAGANGAKFKRKGKKGKQSQPSNVEKTSTKTVVKPDWGLLEPIRPLLEPVTDFFKPLLGGNLVYGLFLGLLLASWLGLGLSPRKDASQYGGLSGAYAPDRIAAYEEIWQREDSELWDWLEERTGLHRLNSDGPSTRKKAMSPRTAEERLRAERSNARNVEEAIRVTEEKLKVMQEAMEKFSRAREGQGSPSAGTAV</sequence>
<dbReference type="GO" id="GO:0005886">
    <property type="term" value="C:plasma membrane"/>
    <property type="evidence" value="ECO:0007669"/>
    <property type="project" value="TreeGrafter"/>
</dbReference>
<feature type="compositionally biased region" description="Polar residues" evidence="6">
    <location>
        <begin position="318"/>
        <end position="335"/>
    </location>
</feature>
<evidence type="ECO:0000256" key="7">
    <source>
        <dbReference type="SAM" id="Phobius"/>
    </source>
</evidence>
<evidence type="ECO:0000256" key="4">
    <source>
        <dbReference type="ARBA" id="ARBA00022989"/>
    </source>
</evidence>
<dbReference type="PROSITE" id="PS51778">
    <property type="entry name" value="VAST"/>
    <property type="match status" value="1"/>
</dbReference>
<feature type="region of interest" description="Disordered" evidence="6">
    <location>
        <begin position="1"/>
        <end position="123"/>
    </location>
</feature>
<dbReference type="PANTHER" id="PTHR23319:SF4">
    <property type="entry name" value="GRAM DOMAIN CONTAINING 1B, ISOFORM E"/>
    <property type="match status" value="1"/>
</dbReference>
<feature type="domain" description="VASt" evidence="8">
    <location>
        <begin position="822"/>
        <end position="993"/>
    </location>
</feature>
<dbReference type="SMART" id="SM00568">
    <property type="entry name" value="GRAM"/>
    <property type="match status" value="1"/>
</dbReference>
<feature type="compositionally biased region" description="Polar residues" evidence="6">
    <location>
        <begin position="1017"/>
        <end position="1027"/>
    </location>
</feature>
<dbReference type="GO" id="GO:0120015">
    <property type="term" value="F:sterol transfer activity"/>
    <property type="evidence" value="ECO:0007669"/>
    <property type="project" value="TreeGrafter"/>
</dbReference>
<feature type="compositionally biased region" description="Acidic residues" evidence="6">
    <location>
        <begin position="734"/>
        <end position="761"/>
    </location>
</feature>
<feature type="compositionally biased region" description="Basic and acidic residues" evidence="6">
    <location>
        <begin position="1"/>
        <end position="10"/>
    </location>
</feature>
<dbReference type="InterPro" id="IPR031968">
    <property type="entry name" value="VASt"/>
</dbReference>
<dbReference type="Pfam" id="PF16016">
    <property type="entry name" value="VASt"/>
    <property type="match status" value="1"/>
</dbReference>
<dbReference type="PANTHER" id="PTHR23319">
    <property type="entry name" value="GRAM DOMAIN CONTAINING 1B, ISOFORM E"/>
    <property type="match status" value="1"/>
</dbReference>
<feature type="region of interest" description="Disordered" evidence="6">
    <location>
        <begin position="1127"/>
        <end position="1156"/>
    </location>
</feature>
<dbReference type="EMBL" id="JAGIXG020000015">
    <property type="protein sequence ID" value="KAI6782106.1"/>
    <property type="molecule type" value="Genomic_DNA"/>
</dbReference>
<dbReference type="CDD" id="cd13220">
    <property type="entry name" value="PH-GRAM_GRAMDC"/>
    <property type="match status" value="1"/>
</dbReference>
<feature type="compositionally biased region" description="Low complexity" evidence="6">
    <location>
        <begin position="218"/>
        <end position="228"/>
    </location>
</feature>
<evidence type="ECO:0000256" key="5">
    <source>
        <dbReference type="ARBA" id="ARBA00023136"/>
    </source>
</evidence>
<protein>
    <submittedName>
        <fullName evidence="9">Membrane protein-like protein</fullName>
    </submittedName>
</protein>
<keyword evidence="10" id="KW-1185">Reference proteome</keyword>
<dbReference type="InterPro" id="IPR011993">
    <property type="entry name" value="PH-like_dom_sf"/>
</dbReference>
<dbReference type="Gene3D" id="2.30.29.30">
    <property type="entry name" value="Pleckstrin-homology domain (PH domain)/Phosphotyrosine-binding domain (PTB)"/>
    <property type="match status" value="1"/>
</dbReference>
<dbReference type="Pfam" id="PF02893">
    <property type="entry name" value="GRAM"/>
    <property type="match status" value="1"/>
</dbReference>
<reference evidence="9" key="2">
    <citation type="submission" date="2022-07" db="EMBL/GenBank/DDBJ databases">
        <authorList>
            <person name="Goncalves M.F.M."/>
            <person name="Hilario S."/>
            <person name="Van De Peer Y."/>
            <person name="Esteves A.C."/>
            <person name="Alves A."/>
        </authorList>
    </citation>
    <scope>NUCLEOTIDE SEQUENCE</scope>
    <source>
        <strain evidence="9">MUM 19.33</strain>
    </source>
</reference>
<evidence type="ECO:0000313" key="10">
    <source>
        <dbReference type="Proteomes" id="UP001055219"/>
    </source>
</evidence>
<feature type="compositionally biased region" description="Basic residues" evidence="6">
    <location>
        <begin position="1007"/>
        <end position="1016"/>
    </location>
</feature>
<dbReference type="GeneID" id="75828855"/>
<dbReference type="GO" id="GO:0005789">
    <property type="term" value="C:endoplasmic reticulum membrane"/>
    <property type="evidence" value="ECO:0007669"/>
    <property type="project" value="TreeGrafter"/>
</dbReference>
<dbReference type="GO" id="GO:0005739">
    <property type="term" value="C:mitochondrion"/>
    <property type="evidence" value="ECO:0007669"/>
    <property type="project" value="TreeGrafter"/>
</dbReference>
<feature type="compositionally biased region" description="Low complexity" evidence="6">
    <location>
        <begin position="412"/>
        <end position="425"/>
    </location>
</feature>
<evidence type="ECO:0000256" key="2">
    <source>
        <dbReference type="ARBA" id="ARBA00006582"/>
    </source>
</evidence>
<feature type="compositionally biased region" description="Polar residues" evidence="6">
    <location>
        <begin position="509"/>
        <end position="518"/>
    </location>
</feature>
<gene>
    <name evidence="9" type="ORF">J7T54_002343</name>
</gene>
<evidence type="ECO:0000256" key="3">
    <source>
        <dbReference type="ARBA" id="ARBA00022692"/>
    </source>
</evidence>
<feature type="region of interest" description="Disordered" evidence="6">
    <location>
        <begin position="448"/>
        <end position="467"/>
    </location>
</feature>
<feature type="compositionally biased region" description="Basic and acidic residues" evidence="6">
    <location>
        <begin position="1143"/>
        <end position="1156"/>
    </location>
</feature>
<dbReference type="Proteomes" id="UP001055219">
    <property type="component" value="Unassembled WGS sequence"/>
</dbReference>
<comment type="caution">
    <text evidence="9">The sequence shown here is derived from an EMBL/GenBank/DDBJ whole genome shotgun (WGS) entry which is preliminary data.</text>
</comment>
<dbReference type="AlphaFoldDB" id="A0A9Q0BEQ1"/>
<comment type="subcellular location">
    <subcellularLocation>
        <location evidence="1">Membrane</location>
        <topology evidence="1">Single-pass membrane protein</topology>
    </subcellularLocation>
</comment>
<evidence type="ECO:0000256" key="1">
    <source>
        <dbReference type="ARBA" id="ARBA00004167"/>
    </source>
</evidence>
<proteinExistence type="inferred from homology"/>
<feature type="region of interest" description="Disordered" evidence="6">
    <location>
        <begin position="709"/>
        <end position="812"/>
    </location>
</feature>
<dbReference type="GO" id="GO:0032934">
    <property type="term" value="F:sterol binding"/>
    <property type="evidence" value="ECO:0007669"/>
    <property type="project" value="TreeGrafter"/>
</dbReference>
<dbReference type="GO" id="GO:0032541">
    <property type="term" value="C:cortical endoplasmic reticulum"/>
    <property type="evidence" value="ECO:0007669"/>
    <property type="project" value="TreeGrafter"/>
</dbReference>
<comment type="similarity">
    <text evidence="2">Belongs to the YSP2 family.</text>
</comment>
<keyword evidence="5 7" id="KW-0472">Membrane</keyword>
<organism evidence="9 10">
    <name type="scientific">Emericellopsis cladophorae</name>
    <dbReference type="NCBI Taxonomy" id="2686198"/>
    <lineage>
        <taxon>Eukaryota</taxon>
        <taxon>Fungi</taxon>
        <taxon>Dikarya</taxon>
        <taxon>Ascomycota</taxon>
        <taxon>Pezizomycotina</taxon>
        <taxon>Sordariomycetes</taxon>
        <taxon>Hypocreomycetidae</taxon>
        <taxon>Hypocreales</taxon>
        <taxon>Bionectriaceae</taxon>
        <taxon>Emericellopsis</taxon>
    </lineage>
</organism>
<dbReference type="GO" id="GO:0032366">
    <property type="term" value="P:intracellular sterol transport"/>
    <property type="evidence" value="ECO:0007669"/>
    <property type="project" value="TreeGrafter"/>
</dbReference>
<evidence type="ECO:0000256" key="6">
    <source>
        <dbReference type="SAM" id="MobiDB-lite"/>
    </source>
</evidence>
<keyword evidence="4 7" id="KW-1133">Transmembrane helix</keyword>
<dbReference type="GO" id="GO:0140268">
    <property type="term" value="C:endoplasmic reticulum-plasma membrane contact site"/>
    <property type="evidence" value="ECO:0007669"/>
    <property type="project" value="TreeGrafter"/>
</dbReference>
<feature type="compositionally biased region" description="Polar residues" evidence="6">
    <location>
        <begin position="96"/>
        <end position="115"/>
    </location>
</feature>
<feature type="compositionally biased region" description="Basic residues" evidence="6">
    <location>
        <begin position="531"/>
        <end position="540"/>
    </location>
</feature>
<reference evidence="9" key="1">
    <citation type="journal article" date="2021" name="J Fungi (Basel)">
        <title>Genomic and Metabolomic Analyses of the Marine Fungus Emericellopsis cladophorae: Insights into Saltwater Adaptability Mechanisms and Its Biosynthetic Potential.</title>
        <authorList>
            <person name="Goncalves M.F.M."/>
            <person name="Hilario S."/>
            <person name="Van de Peer Y."/>
            <person name="Esteves A.C."/>
            <person name="Alves A."/>
        </authorList>
    </citation>
    <scope>NUCLEOTIDE SEQUENCE</scope>
    <source>
        <strain evidence="9">MUM 19.33</strain>
    </source>
</reference>
<dbReference type="RefSeq" id="XP_051362962.1">
    <property type="nucleotide sequence ID" value="XM_051505512.1"/>
</dbReference>
<feature type="region of interest" description="Disordered" evidence="6">
    <location>
        <begin position="475"/>
        <end position="550"/>
    </location>
</feature>
<feature type="compositionally biased region" description="Polar residues" evidence="6">
    <location>
        <begin position="780"/>
        <end position="791"/>
    </location>
</feature>
<evidence type="ECO:0000259" key="8">
    <source>
        <dbReference type="PROSITE" id="PS51778"/>
    </source>
</evidence>
<feature type="region of interest" description="Disordered" evidence="6">
    <location>
        <begin position="378"/>
        <end position="436"/>
    </location>
</feature>
<evidence type="ECO:0000313" key="9">
    <source>
        <dbReference type="EMBL" id="KAI6782106.1"/>
    </source>
</evidence>
<feature type="region of interest" description="Disordered" evidence="6">
    <location>
        <begin position="300"/>
        <end position="349"/>
    </location>
</feature>
<dbReference type="InterPro" id="IPR051482">
    <property type="entry name" value="Cholesterol_transport"/>
</dbReference>
<feature type="compositionally biased region" description="Low complexity" evidence="6">
    <location>
        <begin position="38"/>
        <end position="57"/>
    </location>
</feature>
<keyword evidence="3 7" id="KW-0812">Transmembrane</keyword>
<dbReference type="OrthoDB" id="2162691at2759"/>
<dbReference type="InterPro" id="IPR004182">
    <property type="entry name" value="GRAM"/>
</dbReference>
<name>A0A9Q0BEQ1_9HYPO</name>
<feature type="region of interest" description="Disordered" evidence="6">
    <location>
        <begin position="190"/>
        <end position="288"/>
    </location>
</feature>
<accession>A0A9Q0BEQ1</accession>
<feature type="compositionally biased region" description="Low complexity" evidence="6">
    <location>
        <begin position="192"/>
        <end position="203"/>
    </location>
</feature>
<feature type="region of interest" description="Disordered" evidence="6">
    <location>
        <begin position="999"/>
        <end position="1027"/>
    </location>
</feature>
<feature type="transmembrane region" description="Helical" evidence="7">
    <location>
        <begin position="1061"/>
        <end position="1079"/>
    </location>
</feature>